<evidence type="ECO:0000313" key="14">
    <source>
        <dbReference type="EMBL" id="CAL4082252.1"/>
    </source>
</evidence>
<evidence type="ECO:0000256" key="6">
    <source>
        <dbReference type="ARBA" id="ARBA00022840"/>
    </source>
</evidence>
<dbReference type="EMBL" id="CAXKWB010006261">
    <property type="protein sequence ID" value="CAL4082252.1"/>
    <property type="molecule type" value="Genomic_DNA"/>
</dbReference>
<keyword evidence="8" id="KW-0175">Coiled coil</keyword>
<dbReference type="GO" id="GO:0005874">
    <property type="term" value="C:microtubule"/>
    <property type="evidence" value="ECO:0007669"/>
    <property type="project" value="UniProtKB-KW"/>
</dbReference>
<keyword evidence="2" id="KW-0963">Cytoplasm</keyword>
<dbReference type="GO" id="GO:0007018">
    <property type="term" value="P:microtubule-based movement"/>
    <property type="evidence" value="ECO:0007669"/>
    <property type="project" value="InterPro"/>
</dbReference>
<keyword evidence="11" id="KW-0206">Cytoskeleton</keyword>
<sequence length="126" mass="14155">RFYFVSTADLLDILSNGNQPLQVKKHLTKLFDSLAGLKFTEGPDDPNACTAVGMHAKDGEYVPFQAEMKCVGAVEKWLMSVLQSMRITVRTFLTEAVAAYEDQPRDQWALKYPAQVALTGSQIWWV</sequence>
<feature type="domain" description="Dynein heavy chain linker" evidence="13">
    <location>
        <begin position="1"/>
        <end position="96"/>
    </location>
</feature>
<dbReference type="GO" id="GO:0051959">
    <property type="term" value="F:dynein light intermediate chain binding"/>
    <property type="evidence" value="ECO:0007669"/>
    <property type="project" value="InterPro"/>
</dbReference>
<comment type="subcellular location">
    <subcellularLocation>
        <location evidence="1">Cytoplasm</location>
        <location evidence="1">Cytoskeleton</location>
        <location evidence="1">Cilium axoneme</location>
    </subcellularLocation>
</comment>
<keyword evidence="15" id="KW-1185">Reference proteome</keyword>
<keyword evidence="10" id="KW-0505">Motor protein</keyword>
<keyword evidence="7" id="KW-0243">Dynein</keyword>
<keyword evidence="5" id="KW-0547">Nucleotide-binding</keyword>
<protein>
    <recommendedName>
        <fullName evidence="13">Dynein heavy chain linker domain-containing protein</fullName>
    </recommendedName>
</protein>
<dbReference type="PANTHER" id="PTHR45703:SF12">
    <property type="entry name" value="DYNEIN AXONEMAL HEAVY CHAIN 11"/>
    <property type="match status" value="1"/>
</dbReference>
<dbReference type="InterPro" id="IPR013602">
    <property type="entry name" value="Dynein_heavy_linker"/>
</dbReference>
<dbReference type="GO" id="GO:0030286">
    <property type="term" value="C:dynein complex"/>
    <property type="evidence" value="ECO:0007669"/>
    <property type="project" value="UniProtKB-KW"/>
</dbReference>
<evidence type="ECO:0000313" key="15">
    <source>
        <dbReference type="Proteomes" id="UP001497623"/>
    </source>
</evidence>
<dbReference type="GO" id="GO:0005524">
    <property type="term" value="F:ATP binding"/>
    <property type="evidence" value="ECO:0007669"/>
    <property type="project" value="UniProtKB-KW"/>
</dbReference>
<name>A0AAV2QEY4_MEGNR</name>
<dbReference type="FunFam" id="3.20.180.20:FF:000001">
    <property type="entry name" value="Dynein axonemal heavy chain 5"/>
    <property type="match status" value="1"/>
</dbReference>
<dbReference type="InterPro" id="IPR042228">
    <property type="entry name" value="Dynein_linker_3"/>
</dbReference>
<evidence type="ECO:0000256" key="10">
    <source>
        <dbReference type="ARBA" id="ARBA00023175"/>
    </source>
</evidence>
<comment type="caution">
    <text evidence="14">The sequence shown here is derived from an EMBL/GenBank/DDBJ whole genome shotgun (WGS) entry which is preliminary data.</text>
</comment>
<evidence type="ECO:0000256" key="2">
    <source>
        <dbReference type="ARBA" id="ARBA00022490"/>
    </source>
</evidence>
<evidence type="ECO:0000256" key="7">
    <source>
        <dbReference type="ARBA" id="ARBA00023017"/>
    </source>
</evidence>
<keyword evidence="9" id="KW-0969">Cilium</keyword>
<evidence type="ECO:0000259" key="13">
    <source>
        <dbReference type="Pfam" id="PF08393"/>
    </source>
</evidence>
<proteinExistence type="predicted"/>
<dbReference type="Pfam" id="PF08393">
    <property type="entry name" value="DHC_N2"/>
    <property type="match status" value="1"/>
</dbReference>
<evidence type="ECO:0000256" key="9">
    <source>
        <dbReference type="ARBA" id="ARBA00023069"/>
    </source>
</evidence>
<dbReference type="GO" id="GO:0045505">
    <property type="term" value="F:dynein intermediate chain binding"/>
    <property type="evidence" value="ECO:0007669"/>
    <property type="project" value="InterPro"/>
</dbReference>
<dbReference type="PANTHER" id="PTHR45703">
    <property type="entry name" value="DYNEIN HEAVY CHAIN"/>
    <property type="match status" value="1"/>
</dbReference>
<evidence type="ECO:0000256" key="4">
    <source>
        <dbReference type="ARBA" id="ARBA00022737"/>
    </source>
</evidence>
<feature type="non-terminal residue" evidence="14">
    <location>
        <position position="126"/>
    </location>
</feature>
<dbReference type="InterPro" id="IPR026983">
    <property type="entry name" value="DHC"/>
</dbReference>
<evidence type="ECO:0000256" key="12">
    <source>
        <dbReference type="ARBA" id="ARBA00023273"/>
    </source>
</evidence>
<organism evidence="14 15">
    <name type="scientific">Meganyctiphanes norvegica</name>
    <name type="common">Northern krill</name>
    <name type="synonym">Thysanopoda norvegica</name>
    <dbReference type="NCBI Taxonomy" id="48144"/>
    <lineage>
        <taxon>Eukaryota</taxon>
        <taxon>Metazoa</taxon>
        <taxon>Ecdysozoa</taxon>
        <taxon>Arthropoda</taxon>
        <taxon>Crustacea</taxon>
        <taxon>Multicrustacea</taxon>
        <taxon>Malacostraca</taxon>
        <taxon>Eumalacostraca</taxon>
        <taxon>Eucarida</taxon>
        <taxon>Euphausiacea</taxon>
        <taxon>Euphausiidae</taxon>
        <taxon>Meganyctiphanes</taxon>
    </lineage>
</organism>
<evidence type="ECO:0000256" key="3">
    <source>
        <dbReference type="ARBA" id="ARBA00022701"/>
    </source>
</evidence>
<keyword evidence="6" id="KW-0067">ATP-binding</keyword>
<reference evidence="14 15" key="1">
    <citation type="submission" date="2024-05" db="EMBL/GenBank/DDBJ databases">
        <authorList>
            <person name="Wallberg A."/>
        </authorList>
    </citation>
    <scope>NUCLEOTIDE SEQUENCE [LARGE SCALE GENOMIC DNA]</scope>
</reference>
<gene>
    <name evidence="14" type="ORF">MNOR_LOCUS11777</name>
</gene>
<keyword evidence="3" id="KW-0493">Microtubule</keyword>
<keyword evidence="4" id="KW-0677">Repeat</keyword>
<dbReference type="Gene3D" id="3.20.180.20">
    <property type="entry name" value="Dynein heavy chain, N-terminal domain 2"/>
    <property type="match status" value="1"/>
</dbReference>
<evidence type="ECO:0000256" key="11">
    <source>
        <dbReference type="ARBA" id="ARBA00023212"/>
    </source>
</evidence>
<evidence type="ECO:0000256" key="8">
    <source>
        <dbReference type="ARBA" id="ARBA00023054"/>
    </source>
</evidence>
<accession>A0AAV2QEY4</accession>
<evidence type="ECO:0000256" key="1">
    <source>
        <dbReference type="ARBA" id="ARBA00004430"/>
    </source>
</evidence>
<feature type="non-terminal residue" evidence="14">
    <location>
        <position position="1"/>
    </location>
</feature>
<keyword evidence="12" id="KW-0966">Cell projection</keyword>
<dbReference type="AlphaFoldDB" id="A0AAV2QEY4"/>
<dbReference type="GO" id="GO:0005930">
    <property type="term" value="C:axoneme"/>
    <property type="evidence" value="ECO:0007669"/>
    <property type="project" value="UniProtKB-SubCell"/>
</dbReference>
<dbReference type="Proteomes" id="UP001497623">
    <property type="component" value="Unassembled WGS sequence"/>
</dbReference>
<evidence type="ECO:0000256" key="5">
    <source>
        <dbReference type="ARBA" id="ARBA00022741"/>
    </source>
</evidence>